<feature type="coiled-coil region" evidence="1">
    <location>
        <begin position="3549"/>
        <end position="3604"/>
    </location>
</feature>
<dbReference type="Proteomes" id="UP000050791">
    <property type="component" value="Unassembled WGS sequence"/>
</dbReference>
<feature type="coiled-coil region" evidence="1">
    <location>
        <begin position="3805"/>
        <end position="3865"/>
    </location>
</feature>
<accession>A0AA85AZ11</accession>
<feature type="compositionally biased region" description="Basic and acidic residues" evidence="2">
    <location>
        <begin position="249"/>
        <end position="259"/>
    </location>
</feature>
<evidence type="ECO:0000256" key="1">
    <source>
        <dbReference type="SAM" id="Coils"/>
    </source>
</evidence>
<dbReference type="WBParaSite" id="SMTH1_20120.1">
    <property type="protein sequence ID" value="SMTH1_20120.1"/>
    <property type="gene ID" value="SMTH1_20120"/>
</dbReference>
<dbReference type="SUPFAM" id="SSF46966">
    <property type="entry name" value="Spectrin repeat"/>
    <property type="match status" value="4"/>
</dbReference>
<dbReference type="SMART" id="SM00250">
    <property type="entry name" value="PLEC"/>
    <property type="match status" value="13"/>
</dbReference>
<dbReference type="InterPro" id="IPR001101">
    <property type="entry name" value="Plectin_repeat"/>
</dbReference>
<dbReference type="Gene3D" id="3.90.1290.10">
    <property type="entry name" value="Plakin repeat"/>
    <property type="match status" value="12"/>
</dbReference>
<dbReference type="SMART" id="SM00150">
    <property type="entry name" value="SPEC"/>
    <property type="match status" value="2"/>
</dbReference>
<feature type="region of interest" description="Disordered" evidence="2">
    <location>
        <begin position="2631"/>
        <end position="2656"/>
    </location>
</feature>
<feature type="region of interest" description="Disordered" evidence="2">
    <location>
        <begin position="2366"/>
        <end position="2391"/>
    </location>
</feature>
<dbReference type="InterPro" id="IPR035915">
    <property type="entry name" value="Plakin_repeat_sf"/>
</dbReference>
<dbReference type="InterPro" id="IPR018159">
    <property type="entry name" value="Spectrin/alpha-actinin"/>
</dbReference>
<proteinExistence type="predicted"/>
<organism evidence="3 4">
    <name type="scientific">Schistosoma mattheei</name>
    <dbReference type="NCBI Taxonomy" id="31246"/>
    <lineage>
        <taxon>Eukaryota</taxon>
        <taxon>Metazoa</taxon>
        <taxon>Spiralia</taxon>
        <taxon>Lophotrochozoa</taxon>
        <taxon>Platyhelminthes</taxon>
        <taxon>Trematoda</taxon>
        <taxon>Digenea</taxon>
        <taxon>Strigeidida</taxon>
        <taxon>Schistosomatoidea</taxon>
        <taxon>Schistosomatidae</taxon>
        <taxon>Schistosoma</taxon>
    </lineage>
</organism>
<evidence type="ECO:0000256" key="2">
    <source>
        <dbReference type="SAM" id="MobiDB-lite"/>
    </source>
</evidence>
<keyword evidence="1" id="KW-0175">Coiled coil</keyword>
<feature type="coiled-coil region" evidence="1">
    <location>
        <begin position="4474"/>
        <end position="4522"/>
    </location>
</feature>
<evidence type="ECO:0000313" key="4">
    <source>
        <dbReference type="WBParaSite" id="SMTH1_20120.1"/>
    </source>
</evidence>
<feature type="region of interest" description="Disordered" evidence="2">
    <location>
        <begin position="2101"/>
        <end position="2126"/>
    </location>
</feature>
<protein>
    <submittedName>
        <fullName evidence="4">Uncharacterized protein</fullName>
    </submittedName>
</protein>
<feature type="region of interest" description="Disordered" evidence="2">
    <location>
        <begin position="2896"/>
        <end position="2921"/>
    </location>
</feature>
<dbReference type="CDD" id="cd00176">
    <property type="entry name" value="SPEC"/>
    <property type="match status" value="1"/>
</dbReference>
<feature type="region of interest" description="Disordered" evidence="2">
    <location>
        <begin position="542"/>
        <end position="584"/>
    </location>
</feature>
<feature type="compositionally biased region" description="Polar residues" evidence="2">
    <location>
        <begin position="569"/>
        <end position="584"/>
    </location>
</feature>
<feature type="region of interest" description="Disordered" evidence="2">
    <location>
        <begin position="1306"/>
        <end position="1331"/>
    </location>
</feature>
<evidence type="ECO:0000313" key="3">
    <source>
        <dbReference type="Proteomes" id="UP000050791"/>
    </source>
</evidence>
<dbReference type="SUPFAM" id="SSF75399">
    <property type="entry name" value="Plakin repeat"/>
    <property type="match status" value="12"/>
</dbReference>
<feature type="region of interest" description="Disordered" evidence="2">
    <location>
        <begin position="1571"/>
        <end position="1596"/>
    </location>
</feature>
<feature type="coiled-coil region" evidence="1">
    <location>
        <begin position="4244"/>
        <end position="4285"/>
    </location>
</feature>
<name>A0AA85AZ11_9TREM</name>
<dbReference type="GO" id="GO:0005856">
    <property type="term" value="C:cytoskeleton"/>
    <property type="evidence" value="ECO:0007669"/>
    <property type="project" value="InterPro"/>
</dbReference>
<feature type="region of interest" description="Disordered" evidence="2">
    <location>
        <begin position="3161"/>
        <end position="3186"/>
    </location>
</feature>
<feature type="region of interest" description="Disordered" evidence="2">
    <location>
        <begin position="1041"/>
        <end position="1066"/>
    </location>
</feature>
<feature type="region of interest" description="Disordered" evidence="2">
    <location>
        <begin position="1836"/>
        <end position="1861"/>
    </location>
</feature>
<sequence>MVREGRVDVHRKTICDPISGQFYPIPEALTKGFVFGIVFTQAEQHLENNQRTSNSLYWLEVFHYRHDIYRLERVFDPYLNSLVSVSDAIGTGIIDPIHCSYTHPVSGNLYSIEEALYQGWIQALPVGNPPPFDLIGSSFDHVHVRTVEETTTFTRSVHTILRSKQLQNNINKEICSPDQKSMHISPQTTLNVQRQIQCKTPPSYRPTHRILTDSSTRYKLKSDNQITPSEINHNIKSEESEVSTYSHPNEQHYSDRKQEVNKTTKNTNFRNSLGLQLKSPVHPLQPVRLVDSTTLPAISLSLVRYQYPDPAPKITSNSSATYTPRYILLETAIQRGWIDTEHGLLRTQCGRTSTVNLLEAVEKALIDPNQLLVCVQHYNEDNLKEHPVYGDQEVPVYYSLATILDTATLIMQTETTESLHEHWRSNLLKLLIRTGICSTGVQRRVNVRIEKRLSESDKEIIRKNMLQKTIIWSNENEKIGQYETNKTIKLSDSKQTMNIHNGNNERSKANTKATTHRITEKIGTDILYDKIFQTKPNAQYKKYETDTENTENIRRKKIKHKDQNRETQPKTNTQENSGGSTSVSELLSDMTERRGVDSGLDSDMLSSDGVRYGEVSVVADQRGLQLREAIEAGLVDTKSGLVRDPSSGEVLTLSQAVNSGLISGERSLVRDPSSGRLESLGRMMLTGLLAPVGLIALAMESTSSRPGGVVCESTSASEPVVDVGVGRLSELRSVGGTGDSLCVDEVGASVADLKSDQLESVTRPSDLMMTDVRVGERGETSVGRDATPVHRGGDESEGVVSSETISEYGVSGVYVDDVDVKRRAMQTSEDVLSSSRDGVVMGVGSTSVSELLSDMTERRGVDSGLDSDMLSSDGVRYGEVSVVADQRGLQLREAIEAGLVDTKSGLVRDPSSGEVLTLSQAVNSGLISGERSLVRDPSSGRLESLGRMMLTGLLAPVGLIALAMESTSSRPGGVVCESTSASEPVVDVGVGRLSELRSVGGTGDSLCVDEVGASVADLKSDQLESVTRPSDLMMTDVRVGERGETSVGRDATPVHRGGDESEGVVSSETISEYGVSGVYVDDVDVKRRAMQTSEDVLSSSRDGVVMGVGSTSVSELLSDMTERRGVDSGLDSDMLSSDGVRYGEVSVVADQRGLQLREAIEAGLVDTKSGLVRDPSSGEVLTLSQAVNSGLISGERSLVRDPSSGRLESLGRMMLTGLLAPVGLIALAMESTSSRPGGVVCESTSASEPVVDVGVGRLSELRSVGGTGDSLCVDEVGASVADLKSDQLESVTRPSDLMMTDVRVGERGETSVGRDATPVHRGGDESEGVVSSETISEYGVSGVYVDDVDVKRRAMQTSEDVLSSSRDGVVMGVGSTSVSELLSDMTERRGVDSGLDSDMLSSDGVRYGEVSVVADQRGLQLREAIEAGLVDTKSGLVRDPSSGEVLTLSQAVNSGLISGERSLVRDPSSGRLESLGRMMLTGLLAPVGLIALAMESTSSRPGGVVCESTSASEPVVDVGVGRLSELRSVGGTGDSLCVDEVGASVADLKSDQLESVTRPSDLMMTDVRVGERGETSVGRDATPVHRGGDESEGVVSSETISEYGVSGVYVDDVDVKRRAMQTSEDVLSSSRDGVVMGVGSTSVSELLSDMTERRGVDSGLDSDMLSSDGVRYGEVSVVADQRGLQLREAIEAGLVDTKSGLVRDPSSGEVLTLSQAVNSGLISGERSLVRDPSSGRLESLGRMMLTGLLAPVGLIALAMESTSSRPGGVVCESTSASEPVVDVGVGRLSELRSVGGTGDSLCVDEVGASVADLKSDQLESVTRPSDLMMTDVRVGERGETSVGRDATPVHRGGDESEGVVSSETISEYGVSGVYVDDVDVKRRAMQTSEDVLSSSRDGVVMGVGSTSVSELLSDMTERRGVDSGLDSDMLSSDGVRYGEVSVVADQRGLQLREAIEAGLVDTKSGLVRDPSSGEVLTLSQAVNSGLISGERSLVRDPSSGRLESLGRMMLTGLLAPVGLIALAMESTSSRPGGVVCESTSASEPVVDVGVGRLSELRSVGGTGDSLCVDEVGASVADLKSDQLESVTRPSDLMMTDVRVGERGETSVGRDATPVHRGGDESEGVVSSETISEYGVSGVYVDDVDVKRRAMQTSEDVLSSSRDGVVMGVGSTSVSELLSDMTERRGVDSGLDSDMLSSDGVRYGEVSVVADQRGLQLREAIEAGLVDTKSGLVRDPSSGEVLTLSQAVNSGLISGERSLVRDPSSGRLESLGRMMLTGLLAPVGLIALAMESTSSRPGGVVCESTSASEPVVDVGVGRLSELRSVGGTGDSLCVDEVGASVADLKSDQLESVTRPSDLMMTDVRVGERGETSVGRDATPVHRGGDESEGVVSSETISEYGVSGVYVDDVDVKRRAMQTSEDVLSSSRDGVVMGVGSTSVSELLSDMTERRGVDSGLDSDMLSSDGVRYGEVSVVADQRGLQLREAIEAGLVDTKSGLVRDPSSGEVLTLSQAVNSGLISGERSLVRDPSSGRLESLGRMMLTGLLAPVGLIALAMESTSSRPGGVVCESTSASEPVVDVGVGRLSELRSVGGTGDSLCVDEVGASVADLKSDQLESVTRPSDLMMTDVRVGERGETSVGRDATPVHRGGDESEGVVSSETISEYGVSGVYVDDVDVKRRAMQTSEDVLSSSRDGVVMGVGSTSVSELLSDMTERRGVDSGLDSDMLSSDGVRYGEVSVVADQRGLQLREAIEAGLVDTKSGLVRDPSSGEVLTLSQAVNSGLISGEWSLVRDPSSGRLESLGRMMLTGLLAPVGLIALAMESTSSRPGGVVCESTSASEPVVDVGVGRLSELRSVGGTGDSLCVDEVGASVADLKSDQLESVTRPSDLMMTDVRVGERGETSVGRDATPVHRGGDESEGVVSSETISEYGVSGVYVDDVDVKRRAMQTSEDVLSSSRDGVVMGVGSTSVSELLSDMTERRGVDSGLDSDMLSSDGVRYGEVSVVADQRGLQLREAIEAGLVDTKSGLVRDPSSGEVLTLSQAVNSGLISGERSLVRDPSSGRLESLGRMMLTGLLAPVGLIALAMESTSSRPGGVVCESTSASEPVVDVGVGRLSELRSVGGTGDSLCVDEVGASVADLKSDQLESVTRPSDLMMTDVRVGERGETSVGRDATPVHRGGDESEGVVSSETISEYGVSGVYVDDVDVKRRAMQTSEDVLSSSRDGVVMGVGSTSVSELLSDMTERRGVDSGLDSDMLSSDGVRYGEVSVVADQRGLQLREAIEAGLVDTKSGLVRDPSSGEVLTLSQAVNSGLISGERSLVRDPSSGRLESLGRMMLTGLLAPVGLIALAMESTSSRPGGVVCESTSASEPVVDVGVGRLSELKSVGGTGDSLCVDEVGASVEDLKSDQLESVTPPSDMFLTVWRMNDRDATFSDYRLSCKCDSTSAPLVSCRDTNEFHDSSAESETTRKLISQLSTALDEETSWITGLELKLLQMGNLTLDDNLNRHLLDDHQEILNKIRTRQSSSRSVLFQAEQAIETLRHTNQPESIWKQLEVKCQELRTRLEDLQTEAEGRVRILLHSLDSLEHLTYKLQSLRNLLENLDSVLLVNIPSVNTTTTTTGENQLSNKLNTINHPDEIDSCILRIKAALSESNSSHNNVISTLPSVKQKFIASVNRYADSKKTYNIKLNHFTGLNCKQYEDKIQRNNIELEDRIEYTVKEANNRLLHLIGRLEIQSTYLTEINILYKQYEKHLSESIHQLDKTKLQLNIIQKSLLRSDELNTLTMNKIKKLSQERLTKLYTLQGDLNKTENDLKNLKSVELDLIEKKFTEANLITNNSMNAMNQPLDNALNYQNQLIDQCEKLQKQFMKYLLTNQTTQECLNEFLNQTNRIGDQLSNDYTDHKMDDIKKQSIEFPLDMNKLNEILAQINSIQSASQILRNRLNQTIEQVKTIDPNKLRLTQSELKQTDILDNRLETLKDDVLSRISQLDTLQNQLTQYDNDINEFNIWLDEVGNQLNCQTTAHLPENYLKHKLQSIKMLIPNRQLQLDNIQQSINALLTKLPESDGNGKLMKDNMNNLNNRWSQLLHLINTREDDLKARESFNNSYAQARNQVQEMLLTADGRLTTLSSPITLNLNSVKQQMDKLNELYSLRETIKQHLDEVDQLGSAYDTLLHTSSGIDKNFGRGTTSSNNAHISASSAVPRVSTSAAYKQSKDNKLMNVLSPMASSGSSGISSADPMCNLHEINEVNRELDELHERYDQLGNCLNERRNEFKSLIMNLNNFEEKRLELINWLGDYVKTVNNINRNISTVQSVNQAVNELKKYRAQFNEQIPKLEIVRQSFTQVLHNRDHMPGAVELRNSMHSLEQQWNEAVVLNDKSQQDLNKLQRDLNEFHKLDIDLTRKLQQKANRIHNVHDKCLADNTMGSESHLNQISTLRQELDSVVPELNKFNHLVQNFKNLIPESLINQLDFNSTNERVRNDFNQLVNELSKWESETMSKIEPKTNYEQLVQQLDSQLKTIKTKME</sequence>
<reference evidence="4" key="1">
    <citation type="submission" date="2023-11" db="UniProtKB">
        <authorList>
            <consortium name="WormBaseParasite"/>
        </authorList>
    </citation>
    <scope>IDENTIFICATION</scope>
</reference>
<dbReference type="Gene3D" id="1.20.58.60">
    <property type="match status" value="3"/>
</dbReference>
<feature type="region of interest" description="Disordered" evidence="2">
    <location>
        <begin position="776"/>
        <end position="801"/>
    </location>
</feature>
<feature type="region of interest" description="Disordered" evidence="2">
    <location>
        <begin position="231"/>
        <end position="259"/>
    </location>
</feature>